<dbReference type="EMBL" id="JACHGR010000011">
    <property type="protein sequence ID" value="MBB6056961.1"/>
    <property type="molecule type" value="Genomic_DNA"/>
</dbReference>
<sequence length="164" mass="19226">MIIKAMFFIITLLSLYCFFNLYKFDAGNGETLNGIFYVLRGDYYFDCTTGFLHRKQDIGVFDDISKYKYDIDLHSLSLDEKKDILQSLKSFDLSGFKYAFSHPLDSFNVVYDVYLKTQIINNKEYDLWFYRYHNGTNKLYISKYIVSSVKTGLIETKNSCTGPQ</sequence>
<organism evidence="1 2">
    <name type="scientific">Tolumonas osonensis</name>
    <dbReference type="NCBI Taxonomy" id="675874"/>
    <lineage>
        <taxon>Bacteria</taxon>
        <taxon>Pseudomonadati</taxon>
        <taxon>Pseudomonadota</taxon>
        <taxon>Gammaproteobacteria</taxon>
        <taxon>Aeromonadales</taxon>
        <taxon>Aeromonadaceae</taxon>
        <taxon>Tolumonas</taxon>
    </lineage>
</organism>
<name>A0A841GPB0_9GAMM</name>
<evidence type="ECO:0000313" key="1">
    <source>
        <dbReference type="EMBL" id="MBB6056961.1"/>
    </source>
</evidence>
<evidence type="ECO:0000313" key="2">
    <source>
        <dbReference type="Proteomes" id="UP000585721"/>
    </source>
</evidence>
<comment type="caution">
    <text evidence="1">The sequence shown here is derived from an EMBL/GenBank/DDBJ whole genome shotgun (WGS) entry which is preliminary data.</text>
</comment>
<reference evidence="1 2" key="1">
    <citation type="submission" date="2020-08" db="EMBL/GenBank/DDBJ databases">
        <title>Genomic Encyclopedia of Type Strains, Phase IV (KMG-IV): sequencing the most valuable type-strain genomes for metagenomic binning, comparative biology and taxonomic classification.</title>
        <authorList>
            <person name="Goeker M."/>
        </authorList>
    </citation>
    <scope>NUCLEOTIDE SEQUENCE [LARGE SCALE GENOMIC DNA]</scope>
    <source>
        <strain evidence="1 2">DSM 22975</strain>
    </source>
</reference>
<dbReference type="AlphaFoldDB" id="A0A841GPB0"/>
<gene>
    <name evidence="1" type="ORF">HNR75_002908</name>
</gene>
<accession>A0A841GPB0</accession>
<keyword evidence="2" id="KW-1185">Reference proteome</keyword>
<dbReference type="Proteomes" id="UP000585721">
    <property type="component" value="Unassembled WGS sequence"/>
</dbReference>
<proteinExistence type="predicted"/>
<protein>
    <submittedName>
        <fullName evidence="1">Uncharacterized protein</fullName>
    </submittedName>
</protein>